<reference evidence="1" key="1">
    <citation type="submission" date="2014-09" db="EMBL/GenBank/DDBJ databases">
        <authorList>
            <person name="Magalhaes I.L.F."/>
            <person name="Oliveira U."/>
            <person name="Santos F.R."/>
            <person name="Vidigal T.H.D.A."/>
            <person name="Brescovit A.D."/>
            <person name="Santos A.J."/>
        </authorList>
    </citation>
    <scope>NUCLEOTIDE SEQUENCE</scope>
    <source>
        <tissue evidence="1">Shoot tissue taken approximately 20 cm above the soil surface</tissue>
    </source>
</reference>
<reference evidence="1" key="2">
    <citation type="journal article" date="2015" name="Data Brief">
        <title>Shoot transcriptome of the giant reed, Arundo donax.</title>
        <authorList>
            <person name="Barrero R.A."/>
            <person name="Guerrero F.D."/>
            <person name="Moolhuijzen P."/>
            <person name="Goolsby J.A."/>
            <person name="Tidwell J."/>
            <person name="Bellgard S.E."/>
            <person name="Bellgard M.I."/>
        </authorList>
    </citation>
    <scope>NUCLEOTIDE SEQUENCE</scope>
    <source>
        <tissue evidence="1">Shoot tissue taken approximately 20 cm above the soil surface</tissue>
    </source>
</reference>
<protein>
    <submittedName>
        <fullName evidence="1">Uncharacterized protein</fullName>
    </submittedName>
</protein>
<accession>A0A0A8YJE0</accession>
<proteinExistence type="predicted"/>
<dbReference type="EMBL" id="GBRH01272242">
    <property type="protein sequence ID" value="JAD25653.1"/>
    <property type="molecule type" value="Transcribed_RNA"/>
</dbReference>
<evidence type="ECO:0000313" key="1">
    <source>
        <dbReference type="EMBL" id="JAD25653.1"/>
    </source>
</evidence>
<sequence length="9" mass="1100">MLSCWKGYI</sequence>
<name>A0A0A8YJE0_ARUDO</name>
<organism evidence="1">
    <name type="scientific">Arundo donax</name>
    <name type="common">Giant reed</name>
    <name type="synonym">Donax arundinaceus</name>
    <dbReference type="NCBI Taxonomy" id="35708"/>
    <lineage>
        <taxon>Eukaryota</taxon>
        <taxon>Viridiplantae</taxon>
        <taxon>Streptophyta</taxon>
        <taxon>Embryophyta</taxon>
        <taxon>Tracheophyta</taxon>
        <taxon>Spermatophyta</taxon>
        <taxon>Magnoliopsida</taxon>
        <taxon>Liliopsida</taxon>
        <taxon>Poales</taxon>
        <taxon>Poaceae</taxon>
        <taxon>PACMAD clade</taxon>
        <taxon>Arundinoideae</taxon>
        <taxon>Arundineae</taxon>
        <taxon>Arundo</taxon>
    </lineage>
</organism>